<evidence type="ECO:0000313" key="3">
    <source>
        <dbReference type="EMBL" id="HIU50408.1"/>
    </source>
</evidence>
<reference evidence="3" key="1">
    <citation type="submission" date="2020-10" db="EMBL/GenBank/DDBJ databases">
        <authorList>
            <person name="Gilroy R."/>
        </authorList>
    </citation>
    <scope>NUCLEOTIDE SEQUENCE</scope>
    <source>
        <strain evidence="3">ChiGjej1B1-1684</strain>
    </source>
</reference>
<dbReference type="AlphaFoldDB" id="A0A9D1S8J7"/>
<reference evidence="3" key="2">
    <citation type="journal article" date="2021" name="PeerJ">
        <title>Extensive microbial diversity within the chicken gut microbiome revealed by metagenomics and culture.</title>
        <authorList>
            <person name="Gilroy R."/>
            <person name="Ravi A."/>
            <person name="Getino M."/>
            <person name="Pursley I."/>
            <person name="Horton D.L."/>
            <person name="Alikhan N.F."/>
            <person name="Baker D."/>
            <person name="Gharbi K."/>
            <person name="Hall N."/>
            <person name="Watson M."/>
            <person name="Adriaenssens E.M."/>
            <person name="Foster-Nyarko E."/>
            <person name="Jarju S."/>
            <person name="Secka A."/>
            <person name="Antonio M."/>
            <person name="Oren A."/>
            <person name="Chaudhuri R.R."/>
            <person name="La Ragione R."/>
            <person name="Hildebrand F."/>
            <person name="Pallen M.J."/>
        </authorList>
    </citation>
    <scope>NUCLEOTIDE SEQUENCE</scope>
    <source>
        <strain evidence="3">ChiGjej1B1-1684</strain>
    </source>
</reference>
<organism evidence="3 4">
    <name type="scientific">Candidatus Limousia pullorum</name>
    <dbReference type="NCBI Taxonomy" id="2840860"/>
    <lineage>
        <taxon>Bacteria</taxon>
        <taxon>Bacillati</taxon>
        <taxon>Bacillota</taxon>
        <taxon>Clostridia</taxon>
        <taxon>Eubacteriales</taxon>
        <taxon>Oscillospiraceae</taxon>
        <taxon>Oscillospiraceae incertae sedis</taxon>
        <taxon>Candidatus Limousia</taxon>
    </lineage>
</organism>
<gene>
    <name evidence="3" type="ORF">IAD22_05295</name>
</gene>
<keyword evidence="2" id="KW-0732">Signal</keyword>
<name>A0A9D1S8J7_9FIRM</name>
<dbReference type="PROSITE" id="PS51257">
    <property type="entry name" value="PROKAR_LIPOPROTEIN"/>
    <property type="match status" value="1"/>
</dbReference>
<feature type="region of interest" description="Disordered" evidence="1">
    <location>
        <begin position="26"/>
        <end position="50"/>
    </location>
</feature>
<feature type="chain" id="PRO_5038780283" evidence="2">
    <location>
        <begin position="21"/>
        <end position="221"/>
    </location>
</feature>
<feature type="compositionally biased region" description="Polar residues" evidence="1">
    <location>
        <begin position="39"/>
        <end position="50"/>
    </location>
</feature>
<proteinExistence type="predicted"/>
<feature type="signal peptide" evidence="2">
    <location>
        <begin position="1"/>
        <end position="20"/>
    </location>
</feature>
<feature type="compositionally biased region" description="Basic and acidic residues" evidence="1">
    <location>
        <begin position="26"/>
        <end position="38"/>
    </location>
</feature>
<dbReference type="EMBL" id="DVNG01000079">
    <property type="protein sequence ID" value="HIU50408.1"/>
    <property type="molecule type" value="Genomic_DNA"/>
</dbReference>
<sequence>MNKKILSLVFCICLFMFVFAGCTNENRDNETDEPETKTTSDVTEPVENENNQLQSYGLTPYEPTQEESELMRVLHRGAILFSYNVPDEAKAINIKVYSYNGSEWEKTHDSGFGLTDEEDKSGRIAVSVNDDYTIRVTGNRFLSTSDPPFMLKDKINSGSRQSLQETWEYEPNKEIPLYMAMGKEDGVLIDYNMSDFPSTEKLENVGYIEIMTIEFPGEIVL</sequence>
<dbReference type="Proteomes" id="UP000824118">
    <property type="component" value="Unassembled WGS sequence"/>
</dbReference>
<evidence type="ECO:0000313" key="4">
    <source>
        <dbReference type="Proteomes" id="UP000824118"/>
    </source>
</evidence>
<protein>
    <submittedName>
        <fullName evidence="3">Uncharacterized protein</fullName>
    </submittedName>
</protein>
<evidence type="ECO:0000256" key="2">
    <source>
        <dbReference type="SAM" id="SignalP"/>
    </source>
</evidence>
<evidence type="ECO:0000256" key="1">
    <source>
        <dbReference type="SAM" id="MobiDB-lite"/>
    </source>
</evidence>
<comment type="caution">
    <text evidence="3">The sequence shown here is derived from an EMBL/GenBank/DDBJ whole genome shotgun (WGS) entry which is preliminary data.</text>
</comment>
<accession>A0A9D1S8J7</accession>